<evidence type="ECO:0000256" key="11">
    <source>
        <dbReference type="RuleBase" id="RU362091"/>
    </source>
</evidence>
<feature type="transmembrane region" description="Helical" evidence="12">
    <location>
        <begin position="523"/>
        <end position="544"/>
    </location>
</feature>
<comment type="similarity">
    <text evidence="2 11">Belongs to the sodium:solute symporter (SSF) (TC 2.A.21) family.</text>
</comment>
<dbReference type="GO" id="GO:0015293">
    <property type="term" value="F:symporter activity"/>
    <property type="evidence" value="ECO:0007669"/>
    <property type="project" value="TreeGrafter"/>
</dbReference>
<keyword evidence="6 12" id="KW-1133">Transmembrane helix</keyword>
<evidence type="ECO:0000256" key="7">
    <source>
        <dbReference type="ARBA" id="ARBA00023053"/>
    </source>
</evidence>
<sequence>MFTAIDFVVFGLFLLLSILVGLYHGIRASFQKDHSKTSEYLTGGRKLPIFPVCLSLLTTFISGIALLAGPSEIYLRGYAMGLSTLTGVLGFLFIAIFFIPMFYKLKFLNAYEYFEMRFDSPILRRIGTLMFMINTLIYMAIVVYAPAVALSGVDHSIPLWPFVLAVGLVSTLYTAMGGIKAVIWTDSLQAFFLYVGLAVLLIKGTLDAGGFFKVIEVSEMTGRLTKAMARFSPSLLQYHSFWIAQYGGVLHHICVFGLNQMALQRYCSMPSLRDAKIVMLLTIPASFLISLMTGYIGLLMVAYFNGCDPLSLGEVKTADQMSILLASRVLSGFPGLPGVFLATLFSATLSTVSSGINSMTAVLWEDFLKVPLRGLDDKSAETLMKIITVLFGVLSTVMAFGCHNMGGIFHVAITFLGASTGPLVGLFFLGIFFPKANKYGAYAGFLIAMLIMITISFQNNVEKPYQDYVLTRPTNETSQGCVNYSESQKLYTSALQEQYFANHSPEIHFGREGSSWVARISPYVYASMGVALTIVIGLVVSYLVPQKLDSAKKRFAFACTYQGLNVEIDKSTYYNSSSHQLLEDEKKEAAG</sequence>
<dbReference type="PROSITE" id="PS50283">
    <property type="entry name" value="NA_SOLUT_SYMP_3"/>
    <property type="match status" value="1"/>
</dbReference>
<feature type="transmembrane region" description="Helical" evidence="12">
    <location>
        <begin position="47"/>
        <end position="68"/>
    </location>
</feature>
<reference evidence="13" key="1">
    <citation type="submission" date="2022-01" db="EMBL/GenBank/DDBJ databases">
        <title>Genome Sequence Resource for Two Populations of Ditylenchus destructor, the Migratory Endoparasitic Phytonematode.</title>
        <authorList>
            <person name="Zhang H."/>
            <person name="Lin R."/>
            <person name="Xie B."/>
        </authorList>
    </citation>
    <scope>NUCLEOTIDE SEQUENCE</scope>
    <source>
        <strain evidence="13">BazhouSP</strain>
    </source>
</reference>
<dbReference type="Pfam" id="PF00474">
    <property type="entry name" value="SSF"/>
    <property type="match status" value="1"/>
</dbReference>
<feature type="transmembrane region" description="Helical" evidence="12">
    <location>
        <begin position="407"/>
        <end position="432"/>
    </location>
</feature>
<evidence type="ECO:0000256" key="12">
    <source>
        <dbReference type="SAM" id="Phobius"/>
    </source>
</evidence>
<evidence type="ECO:0000256" key="5">
    <source>
        <dbReference type="ARBA" id="ARBA00022692"/>
    </source>
</evidence>
<evidence type="ECO:0000256" key="6">
    <source>
        <dbReference type="ARBA" id="ARBA00022989"/>
    </source>
</evidence>
<gene>
    <name evidence="13" type="ORF">DdX_04994</name>
</gene>
<dbReference type="Gene3D" id="1.20.1730.10">
    <property type="entry name" value="Sodium/glucose cotransporter"/>
    <property type="match status" value="1"/>
</dbReference>
<keyword evidence="7" id="KW-0915">Sodium</keyword>
<evidence type="ECO:0000256" key="2">
    <source>
        <dbReference type="ARBA" id="ARBA00006434"/>
    </source>
</evidence>
<keyword evidence="9 12" id="KW-0472">Membrane</keyword>
<evidence type="ECO:0000256" key="1">
    <source>
        <dbReference type="ARBA" id="ARBA00004651"/>
    </source>
</evidence>
<dbReference type="InterPro" id="IPR038377">
    <property type="entry name" value="Na/Glc_symporter_sf"/>
</dbReference>
<dbReference type="InterPro" id="IPR001734">
    <property type="entry name" value="Na/solute_symporter"/>
</dbReference>
<dbReference type="NCBIfam" id="TIGR00813">
    <property type="entry name" value="sss"/>
    <property type="match status" value="1"/>
</dbReference>
<feature type="transmembrane region" description="Helical" evidence="12">
    <location>
        <begin position="6"/>
        <end position="26"/>
    </location>
</feature>
<keyword evidence="4" id="KW-1003">Cell membrane</keyword>
<dbReference type="GO" id="GO:0006814">
    <property type="term" value="P:sodium ion transport"/>
    <property type="evidence" value="ECO:0007669"/>
    <property type="project" value="UniProtKB-KW"/>
</dbReference>
<keyword evidence="10" id="KW-0739">Sodium transport</keyword>
<accession>A0AAD4RAA1</accession>
<evidence type="ECO:0000256" key="3">
    <source>
        <dbReference type="ARBA" id="ARBA00022448"/>
    </source>
</evidence>
<dbReference type="PANTHER" id="PTHR42985">
    <property type="entry name" value="SODIUM-COUPLED MONOCARBOXYLATE TRANSPORTER"/>
    <property type="match status" value="1"/>
</dbReference>
<dbReference type="GO" id="GO:0005886">
    <property type="term" value="C:plasma membrane"/>
    <property type="evidence" value="ECO:0007669"/>
    <property type="project" value="UniProtKB-SubCell"/>
</dbReference>
<dbReference type="EMBL" id="JAKKPZ010000005">
    <property type="protein sequence ID" value="KAI1720748.1"/>
    <property type="molecule type" value="Genomic_DNA"/>
</dbReference>
<feature type="transmembrane region" description="Helical" evidence="12">
    <location>
        <begin position="80"/>
        <end position="105"/>
    </location>
</feature>
<dbReference type="AlphaFoldDB" id="A0AAD4RAA1"/>
<feature type="transmembrane region" description="Helical" evidence="12">
    <location>
        <begin position="439"/>
        <end position="457"/>
    </location>
</feature>
<comment type="subcellular location">
    <subcellularLocation>
        <location evidence="1">Cell membrane</location>
        <topology evidence="1">Multi-pass membrane protein</topology>
    </subcellularLocation>
</comment>
<evidence type="ECO:0000256" key="9">
    <source>
        <dbReference type="ARBA" id="ARBA00023136"/>
    </source>
</evidence>
<feature type="transmembrane region" description="Helical" evidence="12">
    <location>
        <begin position="339"/>
        <end position="363"/>
    </location>
</feature>
<keyword evidence="3" id="KW-0813">Transport</keyword>
<evidence type="ECO:0000313" key="14">
    <source>
        <dbReference type="Proteomes" id="UP001201812"/>
    </source>
</evidence>
<keyword evidence="8" id="KW-0406">Ion transport</keyword>
<proteinExistence type="inferred from homology"/>
<feature type="transmembrane region" description="Helical" evidence="12">
    <location>
        <begin position="126"/>
        <end position="147"/>
    </location>
</feature>
<keyword evidence="14" id="KW-1185">Reference proteome</keyword>
<feature type="transmembrane region" description="Helical" evidence="12">
    <location>
        <begin position="191"/>
        <end position="215"/>
    </location>
</feature>
<dbReference type="PANTHER" id="PTHR42985:SF40">
    <property type="entry name" value="LD47995P-RELATED"/>
    <property type="match status" value="1"/>
</dbReference>
<keyword evidence="5 12" id="KW-0812">Transmembrane</keyword>
<protein>
    <submittedName>
        <fullName evidence="13">Sodium:solute symporter family domain-containing protein</fullName>
    </submittedName>
</protein>
<evidence type="ECO:0000256" key="10">
    <source>
        <dbReference type="ARBA" id="ARBA00023201"/>
    </source>
</evidence>
<feature type="transmembrane region" description="Helical" evidence="12">
    <location>
        <begin position="159"/>
        <end position="179"/>
    </location>
</feature>
<feature type="transmembrane region" description="Helical" evidence="12">
    <location>
        <begin position="383"/>
        <end position="401"/>
    </location>
</feature>
<evidence type="ECO:0000256" key="4">
    <source>
        <dbReference type="ARBA" id="ARBA00022475"/>
    </source>
</evidence>
<organism evidence="13 14">
    <name type="scientific">Ditylenchus destructor</name>
    <dbReference type="NCBI Taxonomy" id="166010"/>
    <lineage>
        <taxon>Eukaryota</taxon>
        <taxon>Metazoa</taxon>
        <taxon>Ecdysozoa</taxon>
        <taxon>Nematoda</taxon>
        <taxon>Chromadorea</taxon>
        <taxon>Rhabditida</taxon>
        <taxon>Tylenchina</taxon>
        <taxon>Tylenchomorpha</taxon>
        <taxon>Sphaerularioidea</taxon>
        <taxon>Anguinidae</taxon>
        <taxon>Anguininae</taxon>
        <taxon>Ditylenchus</taxon>
    </lineage>
</organism>
<feature type="transmembrane region" description="Helical" evidence="12">
    <location>
        <begin position="278"/>
        <end position="304"/>
    </location>
</feature>
<evidence type="ECO:0000313" key="13">
    <source>
        <dbReference type="EMBL" id="KAI1720748.1"/>
    </source>
</evidence>
<comment type="caution">
    <text evidence="13">The sequence shown here is derived from an EMBL/GenBank/DDBJ whole genome shotgun (WGS) entry which is preliminary data.</text>
</comment>
<feature type="transmembrane region" description="Helical" evidence="12">
    <location>
        <begin position="235"/>
        <end position="258"/>
    </location>
</feature>
<name>A0AAD4RAA1_9BILA</name>
<dbReference type="Proteomes" id="UP001201812">
    <property type="component" value="Unassembled WGS sequence"/>
</dbReference>
<dbReference type="InterPro" id="IPR051163">
    <property type="entry name" value="Sodium:Solute_Symporter_SSF"/>
</dbReference>
<evidence type="ECO:0000256" key="8">
    <source>
        <dbReference type="ARBA" id="ARBA00023065"/>
    </source>
</evidence>